<feature type="chain" id="PRO_5014837548" evidence="2">
    <location>
        <begin position="21"/>
        <end position="114"/>
    </location>
</feature>
<feature type="signal peptide" evidence="2">
    <location>
        <begin position="1"/>
        <end position="20"/>
    </location>
</feature>
<feature type="compositionally biased region" description="Basic and acidic residues" evidence="1">
    <location>
        <begin position="94"/>
        <end position="108"/>
    </location>
</feature>
<evidence type="ECO:0000256" key="1">
    <source>
        <dbReference type="SAM" id="MobiDB-lite"/>
    </source>
</evidence>
<keyword evidence="2" id="KW-0732">Signal</keyword>
<organism evidence="3">
    <name type="scientific">Anopheles triannulatus</name>
    <dbReference type="NCBI Taxonomy" id="58253"/>
    <lineage>
        <taxon>Eukaryota</taxon>
        <taxon>Metazoa</taxon>
        <taxon>Ecdysozoa</taxon>
        <taxon>Arthropoda</taxon>
        <taxon>Hexapoda</taxon>
        <taxon>Insecta</taxon>
        <taxon>Pterygota</taxon>
        <taxon>Neoptera</taxon>
        <taxon>Endopterygota</taxon>
        <taxon>Diptera</taxon>
        <taxon>Nematocera</taxon>
        <taxon>Culicoidea</taxon>
        <taxon>Culicidae</taxon>
        <taxon>Anophelinae</taxon>
        <taxon>Anopheles</taxon>
    </lineage>
</organism>
<dbReference type="AlphaFoldDB" id="A0A2M4B6U9"/>
<feature type="compositionally biased region" description="Basic and acidic residues" evidence="1">
    <location>
        <begin position="73"/>
        <end position="83"/>
    </location>
</feature>
<accession>A0A2M4B6U9</accession>
<feature type="region of interest" description="Disordered" evidence="1">
    <location>
        <begin position="73"/>
        <end position="114"/>
    </location>
</feature>
<protein>
    <submittedName>
        <fullName evidence="3">Putative secreted protein</fullName>
    </submittedName>
</protein>
<evidence type="ECO:0000313" key="3">
    <source>
        <dbReference type="EMBL" id="MBW48721.1"/>
    </source>
</evidence>
<proteinExistence type="predicted"/>
<dbReference type="EMBL" id="GGFK01015400">
    <property type="protein sequence ID" value="MBW48721.1"/>
    <property type="molecule type" value="Transcribed_RNA"/>
</dbReference>
<name>A0A2M4B6U9_9DIPT</name>
<sequence>MMCLLLSQLLLLLLTGWNLARNVCRRRKQSGSNHFFRTTWGRGVERIRDSRHANRLTFQGSDYSIHYIRKRERDTTDDDRSQIDTHTPLRVAAARHEREMKSISERSIDATQSR</sequence>
<evidence type="ECO:0000256" key="2">
    <source>
        <dbReference type="SAM" id="SignalP"/>
    </source>
</evidence>
<reference evidence="3" key="1">
    <citation type="submission" date="2018-01" db="EMBL/GenBank/DDBJ databases">
        <title>An insight into the sialome of Amazonian anophelines.</title>
        <authorList>
            <person name="Ribeiro J.M."/>
            <person name="Scarpassa V."/>
            <person name="Calvo E."/>
        </authorList>
    </citation>
    <scope>NUCLEOTIDE SEQUENCE</scope>
    <source>
        <tissue evidence="3">Salivary glands</tissue>
    </source>
</reference>